<comment type="subcellular location">
    <subcellularLocation>
        <location evidence="1">Plastid</location>
        <location evidence="1">Chloroplast</location>
    </subcellularLocation>
</comment>
<feature type="coiled-coil region" evidence="11">
    <location>
        <begin position="834"/>
        <end position="861"/>
    </location>
</feature>
<dbReference type="PROSITE" id="PS51257">
    <property type="entry name" value="PROKAR_LIPOPROTEIN"/>
    <property type="match status" value="1"/>
</dbReference>
<keyword evidence="11" id="KW-0175">Coiled coil</keyword>
<evidence type="ECO:0000256" key="10">
    <source>
        <dbReference type="PROSITE-ProRule" id="PRU00626"/>
    </source>
</evidence>
<sequence>MRISMALPPISLNSCPSSCACSYPLSPSLYFLLLQPRTQSSSNPRTLIRFRVSCSNQTVQVDTQQPQRIRVVASETTKKKRKPRPSFSDQIQEKWSLKLGSTRERFPWEEPEQQEKLEKQEEKEEESQQSSGVGVSDSEVGAKESVSDPVSFVLPNRYVPPPWVHGSNTRKSQIDSEPEIPRKSREKIEAFGGSGGPCGNGIASGVVERVEIHEQDCDGEFEREGEVFDEIPSGISEDKETKISSGGNSVSWKEKPSGEGENFEKLVGSVDGSSGSIGLPWKRGEGDMRRRSNTELAEKTLPEHELRRLRNVALRMLERTKVGVAGITQAVVAAIHEKWKSAEVVKLKFEGPLTVDMKRTHEILERRTGGLVIWRSGSSVVLYRGTAYKLSCVQSYTKQNQTNMNMLEDSKGTMSDATSNTAKDTIRATEPFIPDSAKYLKDLSKEELMEFSDLNQLLDELGPRFTDWTGREPLPVDADLLPAVVPGYKPPLRLFPYGVWHCLRNREMTTIRRLARMMPPHFALGRSRELQGLARAMVKLWERSAIAKIAIKRGVLNTRNERMAEELKKLTGGTLVSRNKEFIVFYRGNDYLPPVVTEALKERQKQTDLQQDEEDQARQRALALIESKAKASKGPLVAGTLAETMAATSRWGNQPSSEDVQKMIRDSALTRHALLVRYLQNKLALGKGKLKKAEKALAKVQEYLEPADLPSDLETITDQERFLFRKMGLSMKPYLLLGRRGVYDGTVENMHLHWKYRELVKIIVRGKSFQQVKHVAISLEAESGGVLVSLDKTTNGYAVIVYRGKNYLQPQPLKPKNLLTRRQALARSIELQRHEALKHHISDLQERIELVKSELEDLRNGKEIDDSKTLYSRLDDPNVSDADMEEDKGEEAYLQIYDNGSQDA</sequence>
<dbReference type="Proteomes" id="UP000327013">
    <property type="component" value="Chromosome 1"/>
</dbReference>
<evidence type="ECO:0000256" key="7">
    <source>
        <dbReference type="ARBA" id="ARBA00022946"/>
    </source>
</evidence>
<feature type="domain" description="CRM" evidence="13">
    <location>
        <begin position="501"/>
        <end position="598"/>
    </location>
</feature>
<name>A0A5N6QHA8_9ROSI</name>
<dbReference type="InterPro" id="IPR045278">
    <property type="entry name" value="CRS1/CFM2/CFM3"/>
</dbReference>
<evidence type="ECO:0000256" key="4">
    <source>
        <dbReference type="ARBA" id="ARBA00022664"/>
    </source>
</evidence>
<dbReference type="GO" id="GO:0003729">
    <property type="term" value="F:mRNA binding"/>
    <property type="evidence" value="ECO:0007669"/>
    <property type="project" value="InterPro"/>
</dbReference>
<dbReference type="GO" id="GO:1990904">
    <property type="term" value="C:ribonucleoprotein complex"/>
    <property type="evidence" value="ECO:0007669"/>
    <property type="project" value="UniProtKB-KW"/>
</dbReference>
<evidence type="ECO:0000256" key="3">
    <source>
        <dbReference type="ARBA" id="ARBA00022640"/>
    </source>
</evidence>
<evidence type="ECO:0000256" key="12">
    <source>
        <dbReference type="SAM" id="MobiDB-lite"/>
    </source>
</evidence>
<dbReference type="InterPro" id="IPR001890">
    <property type="entry name" value="RNA-binding_CRM"/>
</dbReference>
<feature type="compositionally biased region" description="Low complexity" evidence="12">
    <location>
        <begin position="128"/>
        <end position="139"/>
    </location>
</feature>
<feature type="region of interest" description="Disordered" evidence="12">
    <location>
        <begin position="237"/>
        <end position="260"/>
    </location>
</feature>
<keyword evidence="15" id="KW-1185">Reference proteome</keyword>
<keyword evidence="5" id="KW-0677">Repeat</keyword>
<dbReference type="AlphaFoldDB" id="A0A5N6QHA8"/>
<evidence type="ECO:0000256" key="8">
    <source>
        <dbReference type="ARBA" id="ARBA00023187"/>
    </source>
</evidence>
<keyword evidence="4" id="KW-0507">mRNA processing</keyword>
<feature type="compositionally biased region" description="Basic and acidic residues" evidence="12">
    <location>
        <begin position="91"/>
        <end position="122"/>
    </location>
</feature>
<keyword evidence="9" id="KW-0687">Ribonucleoprotein</keyword>
<dbReference type="EMBL" id="CM017321">
    <property type="protein sequence ID" value="KAE7998537.1"/>
    <property type="molecule type" value="Genomic_DNA"/>
</dbReference>
<dbReference type="FunFam" id="3.30.110.60:FF:000002">
    <property type="entry name" value="CRS2-associated factor 1, chloroplastic"/>
    <property type="match status" value="2"/>
</dbReference>
<feature type="domain" description="CRM" evidence="13">
    <location>
        <begin position="299"/>
        <end position="395"/>
    </location>
</feature>
<proteinExistence type="predicted"/>
<dbReference type="Gene3D" id="3.30.110.60">
    <property type="entry name" value="YhbY-like"/>
    <property type="match status" value="3"/>
</dbReference>
<dbReference type="SMART" id="SM01103">
    <property type="entry name" value="CRS1_YhbY"/>
    <property type="match status" value="3"/>
</dbReference>
<protein>
    <recommendedName>
        <fullName evidence="13">CRM domain-containing protein</fullName>
    </recommendedName>
</protein>
<dbReference type="PROSITE" id="PS51295">
    <property type="entry name" value="CRM"/>
    <property type="match status" value="3"/>
</dbReference>
<evidence type="ECO:0000256" key="1">
    <source>
        <dbReference type="ARBA" id="ARBA00004229"/>
    </source>
</evidence>
<keyword evidence="6 10" id="KW-0694">RNA-binding</keyword>
<dbReference type="InterPro" id="IPR035920">
    <property type="entry name" value="YhbY-like_sf"/>
</dbReference>
<feature type="region of interest" description="Disordered" evidence="12">
    <location>
        <begin position="162"/>
        <end position="181"/>
    </location>
</feature>
<keyword evidence="3" id="KW-0934">Plastid</keyword>
<organism evidence="14 15">
    <name type="scientific">Carpinus fangiana</name>
    <dbReference type="NCBI Taxonomy" id="176857"/>
    <lineage>
        <taxon>Eukaryota</taxon>
        <taxon>Viridiplantae</taxon>
        <taxon>Streptophyta</taxon>
        <taxon>Embryophyta</taxon>
        <taxon>Tracheophyta</taxon>
        <taxon>Spermatophyta</taxon>
        <taxon>Magnoliopsida</taxon>
        <taxon>eudicotyledons</taxon>
        <taxon>Gunneridae</taxon>
        <taxon>Pentapetalae</taxon>
        <taxon>rosids</taxon>
        <taxon>fabids</taxon>
        <taxon>Fagales</taxon>
        <taxon>Betulaceae</taxon>
        <taxon>Carpinus</taxon>
    </lineage>
</organism>
<evidence type="ECO:0000256" key="9">
    <source>
        <dbReference type="ARBA" id="ARBA00023274"/>
    </source>
</evidence>
<evidence type="ECO:0000313" key="15">
    <source>
        <dbReference type="Proteomes" id="UP000327013"/>
    </source>
</evidence>
<evidence type="ECO:0000259" key="13">
    <source>
        <dbReference type="PROSITE" id="PS51295"/>
    </source>
</evidence>
<accession>A0A5N6QHA8</accession>
<dbReference type="GO" id="GO:0009507">
    <property type="term" value="C:chloroplast"/>
    <property type="evidence" value="ECO:0007669"/>
    <property type="project" value="UniProtKB-SubCell"/>
</dbReference>
<feature type="region of interest" description="Disordered" evidence="12">
    <location>
        <begin position="869"/>
        <end position="889"/>
    </location>
</feature>
<dbReference type="Pfam" id="PF01985">
    <property type="entry name" value="CRS1_YhbY"/>
    <property type="match status" value="3"/>
</dbReference>
<dbReference type="GO" id="GO:0006397">
    <property type="term" value="P:mRNA processing"/>
    <property type="evidence" value="ECO:0007669"/>
    <property type="project" value="UniProtKB-KW"/>
</dbReference>
<keyword evidence="2" id="KW-0150">Chloroplast</keyword>
<evidence type="ECO:0000256" key="2">
    <source>
        <dbReference type="ARBA" id="ARBA00022528"/>
    </source>
</evidence>
<evidence type="ECO:0000256" key="5">
    <source>
        <dbReference type="ARBA" id="ARBA00022737"/>
    </source>
</evidence>
<feature type="region of interest" description="Disordered" evidence="12">
    <location>
        <begin position="72"/>
        <end position="147"/>
    </location>
</feature>
<evidence type="ECO:0000313" key="14">
    <source>
        <dbReference type="EMBL" id="KAE7998537.1"/>
    </source>
</evidence>
<gene>
    <name evidence="14" type="ORF">FH972_003074</name>
</gene>
<dbReference type="OrthoDB" id="551352at2759"/>
<feature type="domain" description="CRM" evidence="13">
    <location>
        <begin position="714"/>
        <end position="814"/>
    </location>
</feature>
<reference evidence="14 15" key="1">
    <citation type="submission" date="2019-06" db="EMBL/GenBank/DDBJ databases">
        <title>A chromosomal-level reference genome of Carpinus fangiana (Coryloideae, Betulaceae).</title>
        <authorList>
            <person name="Yang X."/>
            <person name="Wang Z."/>
            <person name="Zhang L."/>
            <person name="Hao G."/>
            <person name="Liu J."/>
            <person name="Yang Y."/>
        </authorList>
    </citation>
    <scope>NUCLEOTIDE SEQUENCE [LARGE SCALE GENOMIC DNA]</scope>
    <source>
        <strain evidence="14">Cfa_2016G</strain>
        <tissue evidence="14">Leaf</tissue>
    </source>
</reference>
<keyword evidence="8" id="KW-0508">mRNA splicing</keyword>
<dbReference type="PANTHER" id="PTHR31846:SF7">
    <property type="entry name" value="CRS1 _ YHBY (CRM) DOMAIN-CONTAINING PROTEIN"/>
    <property type="match status" value="1"/>
</dbReference>
<dbReference type="FunFam" id="3.30.110.60:FF:000003">
    <property type="entry name" value="CRM-domain containing factor CFM3B, chloroplastic"/>
    <property type="match status" value="1"/>
</dbReference>
<dbReference type="PANTHER" id="PTHR31846">
    <property type="entry name" value="CRS1 / YHBY (CRM) DOMAIN-CONTAINING PROTEIN"/>
    <property type="match status" value="1"/>
</dbReference>
<evidence type="ECO:0000256" key="11">
    <source>
        <dbReference type="SAM" id="Coils"/>
    </source>
</evidence>
<dbReference type="GO" id="GO:0000373">
    <property type="term" value="P:Group II intron splicing"/>
    <property type="evidence" value="ECO:0007669"/>
    <property type="project" value="UniProtKB-ARBA"/>
</dbReference>
<evidence type="ECO:0000256" key="6">
    <source>
        <dbReference type="ARBA" id="ARBA00022884"/>
    </source>
</evidence>
<dbReference type="SUPFAM" id="SSF75471">
    <property type="entry name" value="YhbY-like"/>
    <property type="match status" value="3"/>
</dbReference>
<keyword evidence="7" id="KW-0809">Transit peptide</keyword>